<name>A0A1I8FSB6_9PLAT</name>
<dbReference type="SUPFAM" id="SSF56801">
    <property type="entry name" value="Acetyl-CoA synthetase-like"/>
    <property type="match status" value="1"/>
</dbReference>
<feature type="transmembrane region" description="Helical" evidence="2">
    <location>
        <begin position="91"/>
        <end position="113"/>
    </location>
</feature>
<evidence type="ECO:0000313" key="3">
    <source>
        <dbReference type="Proteomes" id="UP000095280"/>
    </source>
</evidence>
<organism evidence="3 4">
    <name type="scientific">Macrostomum lignano</name>
    <dbReference type="NCBI Taxonomy" id="282301"/>
    <lineage>
        <taxon>Eukaryota</taxon>
        <taxon>Metazoa</taxon>
        <taxon>Spiralia</taxon>
        <taxon>Lophotrochozoa</taxon>
        <taxon>Platyhelminthes</taxon>
        <taxon>Rhabditophora</taxon>
        <taxon>Macrostomorpha</taxon>
        <taxon>Macrostomida</taxon>
        <taxon>Macrostomidae</taxon>
        <taxon>Macrostomum</taxon>
    </lineage>
</organism>
<proteinExistence type="predicted"/>
<keyword evidence="2" id="KW-1133">Transmembrane helix</keyword>
<evidence type="ECO:0000256" key="2">
    <source>
        <dbReference type="SAM" id="Phobius"/>
    </source>
</evidence>
<dbReference type="Proteomes" id="UP000095280">
    <property type="component" value="Unplaced"/>
</dbReference>
<reference evidence="4" key="1">
    <citation type="submission" date="2016-11" db="UniProtKB">
        <authorList>
            <consortium name="WormBaseParasite"/>
        </authorList>
    </citation>
    <scope>IDENTIFICATION</scope>
</reference>
<dbReference type="WBParaSite" id="maker-unitig_5533-snap-gene-0.2-mRNA-1">
    <property type="protein sequence ID" value="maker-unitig_5533-snap-gene-0.2-mRNA-1"/>
    <property type="gene ID" value="maker-unitig_5533-snap-gene-0.2"/>
</dbReference>
<keyword evidence="2" id="KW-0472">Membrane</keyword>
<keyword evidence="2" id="KW-0812">Transmembrane</keyword>
<evidence type="ECO:0000256" key="1">
    <source>
        <dbReference type="SAM" id="MobiDB-lite"/>
    </source>
</evidence>
<sequence length="164" mass="17725">LPRNFTGHSKPDGAEEAPILDYNFDLSKAAFTFAGFKGLGAPNYLLYNALDRHVLAGPRCCRFANVLNVHGVKKGDRVAIYMPHGAGASEFAMLPALGLAQFILLFLAASLPNSKAVNLASRRDNRFVEPCLVVSQRTNGPRFAQDEAGARLSHSSKPGFRPAK</sequence>
<accession>A0A1I8FSB6</accession>
<keyword evidence="3" id="KW-1185">Reference proteome</keyword>
<dbReference type="AlphaFoldDB" id="A0A1I8FSB6"/>
<evidence type="ECO:0000313" key="4">
    <source>
        <dbReference type="WBParaSite" id="maker-unitig_5533-snap-gene-0.2-mRNA-1"/>
    </source>
</evidence>
<feature type="region of interest" description="Disordered" evidence="1">
    <location>
        <begin position="144"/>
        <end position="164"/>
    </location>
</feature>
<protein>
    <submittedName>
        <fullName evidence="4">AMP-binding domain-containing protein</fullName>
    </submittedName>
</protein>
<dbReference type="InterPro" id="IPR042099">
    <property type="entry name" value="ANL_N_sf"/>
</dbReference>
<dbReference type="Gene3D" id="3.40.50.12780">
    <property type="entry name" value="N-terminal domain of ligase-like"/>
    <property type="match status" value="1"/>
</dbReference>